<dbReference type="SMART" id="SM00382">
    <property type="entry name" value="AAA"/>
    <property type="match status" value="1"/>
</dbReference>
<evidence type="ECO:0000313" key="7">
    <source>
        <dbReference type="Proteomes" id="UP000326331"/>
    </source>
</evidence>
<evidence type="ECO:0000259" key="5">
    <source>
        <dbReference type="PROSITE" id="PS50893"/>
    </source>
</evidence>
<dbReference type="GO" id="GO:0005524">
    <property type="term" value="F:ATP binding"/>
    <property type="evidence" value="ECO:0007669"/>
    <property type="project" value="UniProtKB-KW"/>
</dbReference>
<dbReference type="EMBL" id="CP042829">
    <property type="protein sequence ID" value="QFG03555.1"/>
    <property type="molecule type" value="Genomic_DNA"/>
</dbReference>
<dbReference type="InterPro" id="IPR003593">
    <property type="entry name" value="AAA+_ATPase"/>
</dbReference>
<keyword evidence="3" id="KW-0547">Nucleotide-binding</keyword>
<organism evidence="6 7">
    <name type="scientific">Tepidiforma bonchosmolovskayae</name>
    <dbReference type="NCBI Taxonomy" id="2601677"/>
    <lineage>
        <taxon>Bacteria</taxon>
        <taxon>Bacillati</taxon>
        <taxon>Chloroflexota</taxon>
        <taxon>Tepidiformia</taxon>
        <taxon>Tepidiformales</taxon>
        <taxon>Tepidiformaceae</taxon>
        <taxon>Tepidiforma</taxon>
    </lineage>
</organism>
<keyword evidence="4 6" id="KW-0067">ATP-binding</keyword>
<dbReference type="InterPro" id="IPR017871">
    <property type="entry name" value="ABC_transporter-like_CS"/>
</dbReference>
<dbReference type="Gene3D" id="3.40.50.300">
    <property type="entry name" value="P-loop containing nucleotide triphosphate hydrolases"/>
    <property type="match status" value="1"/>
</dbReference>
<dbReference type="SUPFAM" id="SSF52540">
    <property type="entry name" value="P-loop containing nucleoside triphosphate hydrolases"/>
    <property type="match status" value="1"/>
</dbReference>
<dbReference type="PROSITE" id="PS00211">
    <property type="entry name" value="ABC_TRANSPORTER_1"/>
    <property type="match status" value="1"/>
</dbReference>
<reference evidence="6 7" key="1">
    <citation type="submission" date="2019-10" db="EMBL/GenBank/DDBJ databases">
        <title>Thermopilla bonchosmolovskayae gen. nov., sp. nov., a moderately thermophilic Chloroflexi bacterium from a Chukotka hot spring (Arctic, Russia), representing a novel classis Thermopillaia, which include previously uncultivated lineage OLB14.</title>
        <authorList>
            <person name="Kochetkova T.V."/>
            <person name="Zayulina K.S."/>
            <person name="Zhigarkov V.S."/>
            <person name="Minaev N.V."/>
            <person name="Novikov A."/>
            <person name="Toshchakov S.V."/>
            <person name="Elcheninov A.G."/>
            <person name="Kublanov I.V."/>
        </authorList>
    </citation>
    <scope>NUCLEOTIDE SEQUENCE [LARGE SCALE GENOMIC DNA]</scope>
    <source>
        <strain evidence="6 7">3753O</strain>
    </source>
</reference>
<dbReference type="InterPro" id="IPR027417">
    <property type="entry name" value="P-loop_NTPase"/>
</dbReference>
<accession>A0ABX6C3F2</accession>
<proteinExistence type="inferred from homology"/>
<keyword evidence="7" id="KW-1185">Reference proteome</keyword>
<comment type="similarity">
    <text evidence="1">Belongs to the ABC transporter superfamily.</text>
</comment>
<dbReference type="InterPro" id="IPR003439">
    <property type="entry name" value="ABC_transporter-like_ATP-bd"/>
</dbReference>
<name>A0ABX6C3F2_9CHLR</name>
<dbReference type="PANTHER" id="PTHR42734">
    <property type="entry name" value="METAL TRANSPORT SYSTEM ATP-BINDING PROTEIN TM_0124-RELATED"/>
    <property type="match status" value="1"/>
</dbReference>
<dbReference type="Proteomes" id="UP000326331">
    <property type="component" value="Chromosome"/>
</dbReference>
<dbReference type="CDD" id="cd03235">
    <property type="entry name" value="ABC_Metallic_Cations"/>
    <property type="match status" value="1"/>
</dbReference>
<evidence type="ECO:0000256" key="4">
    <source>
        <dbReference type="ARBA" id="ARBA00022840"/>
    </source>
</evidence>
<keyword evidence="2" id="KW-0813">Transport</keyword>
<gene>
    <name evidence="6" type="ORF">Tbon_09675</name>
</gene>
<dbReference type="Pfam" id="PF00005">
    <property type="entry name" value="ABC_tran"/>
    <property type="match status" value="1"/>
</dbReference>
<evidence type="ECO:0000256" key="3">
    <source>
        <dbReference type="ARBA" id="ARBA00022741"/>
    </source>
</evidence>
<evidence type="ECO:0000256" key="1">
    <source>
        <dbReference type="ARBA" id="ARBA00005417"/>
    </source>
</evidence>
<protein>
    <submittedName>
        <fullName evidence="6">Metal ABC transporter ATP-binding protein</fullName>
    </submittedName>
</protein>
<feature type="domain" description="ABC transporter" evidence="5">
    <location>
        <begin position="17"/>
        <end position="249"/>
    </location>
</feature>
<evidence type="ECO:0000313" key="6">
    <source>
        <dbReference type="EMBL" id="QFG03555.1"/>
    </source>
</evidence>
<dbReference type="InterPro" id="IPR050153">
    <property type="entry name" value="Metal_Ion_Import_ABC"/>
</dbReference>
<dbReference type="PROSITE" id="PS50893">
    <property type="entry name" value="ABC_TRANSPORTER_2"/>
    <property type="match status" value="1"/>
</dbReference>
<evidence type="ECO:0000256" key="2">
    <source>
        <dbReference type="ARBA" id="ARBA00022448"/>
    </source>
</evidence>
<sequence length="262" mass="28369">MVGEGQAGSTAAANRTLVLEGVAVAYGQNLAVCDVDAVIPPGSVVGLIGPNGSGKSTLLKAIAGSLPLRDGEIRFGERPLRELAGRVAYVPQREEVNWEFPVTALDVVLMGRYRKLGWFRWPGRADRAAAEAALEALGLGGLGHRHISQFSGGQQQRIFLARAMVQEPELVLLDEPFTGVDVQNRAVFHEQIRAFARSGVTVLFATHDLDEVRATTTHVLLLNRRMVAFGPTPETFTPQHLRAAFGGQVAVFEQVPVFERLP</sequence>
<dbReference type="PANTHER" id="PTHR42734:SF5">
    <property type="entry name" value="IRON TRANSPORT SYSTEM ATP-BINDING PROTEIN HI_0361-RELATED"/>
    <property type="match status" value="1"/>
</dbReference>